<dbReference type="InterPro" id="IPR011011">
    <property type="entry name" value="Znf_FYVE_PHD"/>
</dbReference>
<feature type="compositionally biased region" description="Basic and acidic residues" evidence="5">
    <location>
        <begin position="99"/>
        <end position="118"/>
    </location>
</feature>
<gene>
    <name evidence="7" type="ORF">EK21DRAFT_116779</name>
</gene>
<feature type="region of interest" description="Disordered" evidence="5">
    <location>
        <begin position="1"/>
        <end position="131"/>
    </location>
</feature>
<dbReference type="InterPro" id="IPR001965">
    <property type="entry name" value="Znf_PHD"/>
</dbReference>
<dbReference type="PROSITE" id="PS50016">
    <property type="entry name" value="ZF_PHD_2"/>
    <property type="match status" value="1"/>
</dbReference>
<feature type="compositionally biased region" description="Basic and acidic residues" evidence="5">
    <location>
        <begin position="234"/>
        <end position="245"/>
    </location>
</feature>
<feature type="compositionally biased region" description="Polar residues" evidence="5">
    <location>
        <begin position="440"/>
        <end position="457"/>
    </location>
</feature>
<feature type="region of interest" description="Disordered" evidence="5">
    <location>
        <begin position="624"/>
        <end position="649"/>
    </location>
</feature>
<organism evidence="7 8">
    <name type="scientific">Setomelanomma holmii</name>
    <dbReference type="NCBI Taxonomy" id="210430"/>
    <lineage>
        <taxon>Eukaryota</taxon>
        <taxon>Fungi</taxon>
        <taxon>Dikarya</taxon>
        <taxon>Ascomycota</taxon>
        <taxon>Pezizomycotina</taxon>
        <taxon>Dothideomycetes</taxon>
        <taxon>Pleosporomycetidae</taxon>
        <taxon>Pleosporales</taxon>
        <taxon>Pleosporineae</taxon>
        <taxon>Phaeosphaeriaceae</taxon>
        <taxon>Setomelanomma</taxon>
    </lineage>
</organism>
<feature type="compositionally biased region" description="Polar residues" evidence="5">
    <location>
        <begin position="220"/>
        <end position="229"/>
    </location>
</feature>
<dbReference type="SUPFAM" id="SSF57903">
    <property type="entry name" value="FYVE/PHD zinc finger"/>
    <property type="match status" value="1"/>
</dbReference>
<feature type="region of interest" description="Disordered" evidence="5">
    <location>
        <begin position="424"/>
        <end position="457"/>
    </location>
</feature>
<dbReference type="OrthoDB" id="5431456at2759"/>
<dbReference type="InterPro" id="IPR019786">
    <property type="entry name" value="Zinc_finger_PHD-type_CS"/>
</dbReference>
<dbReference type="Pfam" id="PF00628">
    <property type="entry name" value="PHD"/>
    <property type="match status" value="1"/>
</dbReference>
<evidence type="ECO:0000256" key="1">
    <source>
        <dbReference type="ARBA" id="ARBA00022723"/>
    </source>
</evidence>
<dbReference type="InterPro" id="IPR036390">
    <property type="entry name" value="WH_DNA-bd_sf"/>
</dbReference>
<feature type="compositionally biased region" description="Polar residues" evidence="5">
    <location>
        <begin position="82"/>
        <end position="98"/>
    </location>
</feature>
<name>A0A9P4H0A0_9PLEO</name>
<keyword evidence="2 4" id="KW-0863">Zinc-finger</keyword>
<dbReference type="InterPro" id="IPR013083">
    <property type="entry name" value="Znf_RING/FYVE/PHD"/>
</dbReference>
<dbReference type="GO" id="GO:0008270">
    <property type="term" value="F:zinc ion binding"/>
    <property type="evidence" value="ECO:0007669"/>
    <property type="project" value="UniProtKB-KW"/>
</dbReference>
<reference evidence="7" key="1">
    <citation type="journal article" date="2020" name="Stud. Mycol.">
        <title>101 Dothideomycetes genomes: a test case for predicting lifestyles and emergence of pathogens.</title>
        <authorList>
            <person name="Haridas S."/>
            <person name="Albert R."/>
            <person name="Binder M."/>
            <person name="Bloem J."/>
            <person name="Labutti K."/>
            <person name="Salamov A."/>
            <person name="Andreopoulos B."/>
            <person name="Baker S."/>
            <person name="Barry K."/>
            <person name="Bills G."/>
            <person name="Bluhm B."/>
            <person name="Cannon C."/>
            <person name="Castanera R."/>
            <person name="Culley D."/>
            <person name="Daum C."/>
            <person name="Ezra D."/>
            <person name="Gonzalez J."/>
            <person name="Henrissat B."/>
            <person name="Kuo A."/>
            <person name="Liang C."/>
            <person name="Lipzen A."/>
            <person name="Lutzoni F."/>
            <person name="Magnuson J."/>
            <person name="Mondo S."/>
            <person name="Nolan M."/>
            <person name="Ohm R."/>
            <person name="Pangilinan J."/>
            <person name="Park H.-J."/>
            <person name="Ramirez L."/>
            <person name="Alfaro M."/>
            <person name="Sun H."/>
            <person name="Tritt A."/>
            <person name="Yoshinaga Y."/>
            <person name="Zwiers L.-H."/>
            <person name="Turgeon B."/>
            <person name="Goodwin S."/>
            <person name="Spatafora J."/>
            <person name="Crous P."/>
            <person name="Grigoriev I."/>
        </authorList>
    </citation>
    <scope>NUCLEOTIDE SEQUENCE</scope>
    <source>
        <strain evidence="7">CBS 110217</strain>
    </source>
</reference>
<dbReference type="SUPFAM" id="SSF46785">
    <property type="entry name" value="Winged helix' DNA-binding domain"/>
    <property type="match status" value="1"/>
</dbReference>
<feature type="region of interest" description="Disordered" evidence="5">
    <location>
        <begin position="191"/>
        <end position="316"/>
    </location>
</feature>
<feature type="compositionally biased region" description="Basic residues" evidence="5">
    <location>
        <begin position="771"/>
        <end position="783"/>
    </location>
</feature>
<evidence type="ECO:0000256" key="2">
    <source>
        <dbReference type="ARBA" id="ARBA00022771"/>
    </source>
</evidence>
<keyword evidence="8" id="KW-1185">Reference proteome</keyword>
<protein>
    <recommendedName>
        <fullName evidence="6">PHD-type domain-containing protein</fullName>
    </recommendedName>
</protein>
<accession>A0A9P4H0A0</accession>
<feature type="region of interest" description="Disordered" evidence="5">
    <location>
        <begin position="751"/>
        <end position="835"/>
    </location>
</feature>
<evidence type="ECO:0000259" key="6">
    <source>
        <dbReference type="PROSITE" id="PS50016"/>
    </source>
</evidence>
<feature type="compositionally biased region" description="Basic and acidic residues" evidence="5">
    <location>
        <begin position="813"/>
        <end position="835"/>
    </location>
</feature>
<feature type="compositionally biased region" description="Polar residues" evidence="5">
    <location>
        <begin position="629"/>
        <end position="649"/>
    </location>
</feature>
<keyword evidence="3" id="KW-0862">Zinc</keyword>
<dbReference type="PROSITE" id="PS01359">
    <property type="entry name" value="ZF_PHD_1"/>
    <property type="match status" value="1"/>
</dbReference>
<feature type="compositionally biased region" description="Low complexity" evidence="5">
    <location>
        <begin position="784"/>
        <end position="805"/>
    </location>
</feature>
<proteinExistence type="predicted"/>
<sequence length="999" mass="109489">MADRAWSSRQAHHQGNRSRISPPPTKRQRTAPEAGHSNLSKPTVSSPIRQSSFVDETQRRWSNHGSGRLRPYIDESCGPLDSSESTGQSFDSAYSSDSQARRRLELSRNSNRHGESNPHRLSSSSSSSDPYCRGCGKTASVRYDPIIACSSCHRQYHDSCRSPPLISGVDPRRWRCLSCLKDEPKHPFPAPKVPRAFLSSSPATSVRKLPHGRQPDLGTTADQVSSDLGSKNGPEPRDNVHDARKVNIQRLPVSKPHVNERTNEPSSVDGSSEVENKNLLGHFDAGQKGWLGTSNPRHGASSPALSTDVRPGQAKGRDIAPRAGFAALKPHVIRQTEVPKTPTQSSSQFESGDSIPRVENAVIDSSAKRDDSALINELPRVAKPVSPRVLCRFCRKQPLVGKGTCLNCKKRSVITESARLEIQETPDPTSTTGRILPVGTDSTSLPSGTVTIPTSTSQPTPWFELRLVDPNSAKVKEKVGLDDDMTPDLDFTFKQTSSSSNDQCPSNIQNADTSCQPYIVRPEGAIGTMTGMQGKPIKVSDEHDALAPHAEHQDRIIAAHKKISTFAPDCSNADSVEATISISVGKSPELLIGEAPSTITSQHIAEQSIPLDCSDGASKGTSALFVGSPSGTSNASTEKPSESSDSVTANRQYTNRQLAQIALVAANGCHMTTSQIIIWLAHEFTHLRVGGGSWEMSLRSVLSSSAEFEGRKIAGDLGNKKLYGFASKAFRARFEKEHSEYCGTSNILTASKARSRSTEESDTFSENTVPQKHHLAQNRKAAKKSAPSLPKRITSSHQLHTSTQTMLDVPSKPLDEQENEKGSRIDPSAKRSKPREALMRLDFDFGVSRQAKFVDTLDRSQQENGQIMSINEKARKLAEIKSRPSRKKYFGSDHRLAHKRGYGLGDIHDERDGAWIPMGFERDQNTIRPQEDEEEDMEDAATRTLRQVFGLPENIIPMNDEQTELAFRDGTLVNGRLPRPRNVYRVGKMVGGELTVRTL</sequence>
<dbReference type="AlphaFoldDB" id="A0A9P4H0A0"/>
<evidence type="ECO:0000256" key="5">
    <source>
        <dbReference type="SAM" id="MobiDB-lite"/>
    </source>
</evidence>
<keyword evidence="1" id="KW-0479">Metal-binding</keyword>
<evidence type="ECO:0000313" key="7">
    <source>
        <dbReference type="EMBL" id="KAF2025451.1"/>
    </source>
</evidence>
<dbReference type="EMBL" id="ML978265">
    <property type="protein sequence ID" value="KAF2025451.1"/>
    <property type="molecule type" value="Genomic_DNA"/>
</dbReference>
<dbReference type="SMART" id="SM00249">
    <property type="entry name" value="PHD"/>
    <property type="match status" value="1"/>
</dbReference>
<evidence type="ECO:0000256" key="3">
    <source>
        <dbReference type="ARBA" id="ARBA00022833"/>
    </source>
</evidence>
<evidence type="ECO:0000313" key="8">
    <source>
        <dbReference type="Proteomes" id="UP000799777"/>
    </source>
</evidence>
<comment type="caution">
    <text evidence="7">The sequence shown here is derived from an EMBL/GenBank/DDBJ whole genome shotgun (WGS) entry which is preliminary data.</text>
</comment>
<evidence type="ECO:0000256" key="4">
    <source>
        <dbReference type="PROSITE-ProRule" id="PRU00146"/>
    </source>
</evidence>
<dbReference type="Proteomes" id="UP000799777">
    <property type="component" value="Unassembled WGS sequence"/>
</dbReference>
<dbReference type="Gene3D" id="3.30.40.10">
    <property type="entry name" value="Zinc/RING finger domain, C3HC4 (zinc finger)"/>
    <property type="match status" value="1"/>
</dbReference>
<feature type="compositionally biased region" description="Polar residues" evidence="5">
    <location>
        <begin position="37"/>
        <end position="55"/>
    </location>
</feature>
<dbReference type="InterPro" id="IPR019787">
    <property type="entry name" value="Znf_PHD-finger"/>
</dbReference>
<dbReference type="CDD" id="cd15489">
    <property type="entry name" value="PHD_SF"/>
    <property type="match status" value="1"/>
</dbReference>
<feature type="domain" description="PHD-type" evidence="6">
    <location>
        <begin position="129"/>
        <end position="182"/>
    </location>
</feature>